<evidence type="ECO:0000313" key="3">
    <source>
        <dbReference type="Proteomes" id="UP000163076"/>
    </source>
</evidence>
<dbReference type="PROSITE" id="PS50011">
    <property type="entry name" value="PROTEIN_KINASE_DOM"/>
    <property type="match status" value="1"/>
</dbReference>
<protein>
    <submittedName>
        <fullName evidence="2">Tegument serine/threonine protein kinase</fullName>
        <ecNumber evidence="2">2.7.11.1</ecNumber>
    </submittedName>
</protein>
<name>A0A0B4Q5D6_9GAMA</name>
<dbReference type="PROSITE" id="PS00109">
    <property type="entry name" value="PROTEIN_KINASE_TYR"/>
    <property type="match status" value="1"/>
</dbReference>
<dbReference type="Proteomes" id="UP000163076">
    <property type="component" value="Segment"/>
</dbReference>
<dbReference type="GO" id="GO:0004674">
    <property type="term" value="F:protein serine/threonine kinase activity"/>
    <property type="evidence" value="ECO:0007669"/>
    <property type="project" value="UniProtKB-KW"/>
</dbReference>
<dbReference type="EC" id="2.7.11.1" evidence="2"/>
<dbReference type="InterPro" id="IPR008266">
    <property type="entry name" value="Tyr_kinase_AS"/>
</dbReference>
<keyword evidence="2" id="KW-0723">Serine/threonine-protein kinase</keyword>
<dbReference type="InterPro" id="IPR011009">
    <property type="entry name" value="Kinase-like_dom_sf"/>
</dbReference>
<feature type="domain" description="Protein kinase" evidence="1">
    <location>
        <begin position="77"/>
        <end position="340"/>
    </location>
</feature>
<dbReference type="SMART" id="SM00220">
    <property type="entry name" value="S_TKc"/>
    <property type="match status" value="1"/>
</dbReference>
<dbReference type="SUPFAM" id="SSF56112">
    <property type="entry name" value="Protein kinase-like (PK-like)"/>
    <property type="match status" value="1"/>
</dbReference>
<sequence length="438" mass="49358">MTQSREVLNLLTLQTPSPSGGPRPCRRYQLRTPREGCGTVMEMMVAQRDHLRVSHVSPFAVSLQAPDRWERCRHGAPRFRLALGKGEYGKVEAVSKHECVKTFNEVVAFYHELVVCDLIEIARLRSRCPEKSEGLISFVDACMPCKQLFFPRYSCSLNDFSHWGPENIPPLVAGFESLLDAVVFLNEECGLFHSDISPCNILVERAQTETGLGKLVLTDMGLATPHTGNPQTGVSFVSSGGTQLYQMFVDRGPFMVSKDAYKPACVLLRCFRVAAALNWGEVKTDRFPICQQMSRVIDVSCLGYCLLNVIERILDVTKAEPTNRFYSRCSFTELQPQYFLKCLVHKVVLLEFLADLWKVEGGGLSIGVSSGAEFDSERLSLSERQDFRSWCRQLDTRYICTLYPYSNLLEGCEGLRDCLVNLLSLDYFSPFGRKSLES</sequence>
<evidence type="ECO:0000313" key="2">
    <source>
        <dbReference type="EMBL" id="AIU39482.1"/>
    </source>
</evidence>
<reference evidence="2 3" key="1">
    <citation type="journal article" date="2015" name="Genome Announc.">
        <title>Genome sequences of equid herpesviruses 2 and 5.</title>
        <authorList>
            <person name="Wilkie G.S."/>
            <person name="Kerr K."/>
            <person name="Stewart J.P."/>
            <person name="Studdert M.J."/>
            <person name="Davison A.J."/>
        </authorList>
    </citation>
    <scope>NUCLEOTIDE SEQUENCE [LARGE SCALE GENOMIC DNA]</scope>
    <source>
        <strain evidence="2">G9/92</strain>
    </source>
</reference>
<keyword evidence="2" id="KW-0808">Transferase</keyword>
<proteinExistence type="predicted"/>
<gene>
    <name evidence="2" type="primary">ORF36</name>
</gene>
<evidence type="ECO:0000259" key="1">
    <source>
        <dbReference type="PROSITE" id="PS50011"/>
    </source>
</evidence>
<dbReference type="EMBL" id="KM924294">
    <property type="protein sequence ID" value="AIU39482.1"/>
    <property type="molecule type" value="Genomic_DNA"/>
</dbReference>
<organism evidence="2 3">
    <name type="scientific">Equid gammaherpesvirus 2</name>
    <name type="common">Equine herpesvirus 2</name>
    <dbReference type="NCBI Taxonomy" id="12657"/>
    <lineage>
        <taxon>Viruses</taxon>
        <taxon>Duplodnaviria</taxon>
        <taxon>Heunggongvirae</taxon>
        <taxon>Peploviricota</taxon>
        <taxon>Herviviricetes</taxon>
        <taxon>Herpesvirales</taxon>
        <taxon>Orthoherpesviridae</taxon>
        <taxon>Gammaherpesvirinae</taxon>
        <taxon>Percavirus</taxon>
        <taxon>Percavirus equidgamma2</taxon>
    </lineage>
</organism>
<dbReference type="InterPro" id="IPR000719">
    <property type="entry name" value="Prot_kinase_dom"/>
</dbReference>
<accession>A0A0B4Q5D6</accession>
<keyword evidence="2" id="KW-0418">Kinase</keyword>
<dbReference type="Gene3D" id="1.10.510.10">
    <property type="entry name" value="Transferase(Phosphotransferase) domain 1"/>
    <property type="match status" value="1"/>
</dbReference>
<dbReference type="GO" id="GO:0005524">
    <property type="term" value="F:ATP binding"/>
    <property type="evidence" value="ECO:0007669"/>
    <property type="project" value="InterPro"/>
</dbReference>